<evidence type="ECO:0000256" key="2">
    <source>
        <dbReference type="SAM" id="MobiDB-lite"/>
    </source>
</evidence>
<sequence length="141" mass="15003">MNITFSINPSVLQVSSEWEGDLLSQSGAPGPALSPIPTASPPPPPLLTAPPPPPSVFGSPPTPPVMAPTPPPVKPPRTTSDCIPLCMVRCKYHSRKNICMRTCLTCCNRCKCVPPGQFGNKEKCGKCYTDMTTRGGKLKCP</sequence>
<name>A0A2Z7BV97_9LAMI</name>
<dbReference type="PANTHER" id="PTHR23201">
    <property type="entry name" value="EXTENSIN, PROLINE-RICH PROTEIN"/>
    <property type="match status" value="1"/>
</dbReference>
<dbReference type="AlphaFoldDB" id="A0A2Z7BV97"/>
<keyword evidence="4" id="KW-1185">Reference proteome</keyword>
<dbReference type="PANTHER" id="PTHR23201:SF53">
    <property type="entry name" value="GIBBERELLIN-REGULATED PROTEIN 14"/>
    <property type="match status" value="1"/>
</dbReference>
<feature type="compositionally biased region" description="Pro residues" evidence="2">
    <location>
        <begin position="32"/>
        <end position="75"/>
    </location>
</feature>
<evidence type="ECO:0000313" key="4">
    <source>
        <dbReference type="Proteomes" id="UP000250235"/>
    </source>
</evidence>
<dbReference type="Pfam" id="PF02704">
    <property type="entry name" value="GASA"/>
    <property type="match status" value="1"/>
</dbReference>
<dbReference type="InterPro" id="IPR003854">
    <property type="entry name" value="GASA"/>
</dbReference>
<dbReference type="EMBL" id="KV003924">
    <property type="protein sequence ID" value="KZV36150.1"/>
    <property type="molecule type" value="Genomic_DNA"/>
</dbReference>
<organism evidence="3 4">
    <name type="scientific">Dorcoceras hygrometricum</name>
    <dbReference type="NCBI Taxonomy" id="472368"/>
    <lineage>
        <taxon>Eukaryota</taxon>
        <taxon>Viridiplantae</taxon>
        <taxon>Streptophyta</taxon>
        <taxon>Embryophyta</taxon>
        <taxon>Tracheophyta</taxon>
        <taxon>Spermatophyta</taxon>
        <taxon>Magnoliopsida</taxon>
        <taxon>eudicotyledons</taxon>
        <taxon>Gunneridae</taxon>
        <taxon>Pentapetalae</taxon>
        <taxon>asterids</taxon>
        <taxon>lamiids</taxon>
        <taxon>Lamiales</taxon>
        <taxon>Gesneriaceae</taxon>
        <taxon>Didymocarpoideae</taxon>
        <taxon>Trichosporeae</taxon>
        <taxon>Loxocarpinae</taxon>
        <taxon>Dorcoceras</taxon>
    </lineage>
</organism>
<reference evidence="3 4" key="1">
    <citation type="journal article" date="2015" name="Proc. Natl. Acad. Sci. U.S.A.">
        <title>The resurrection genome of Boea hygrometrica: A blueprint for survival of dehydration.</title>
        <authorList>
            <person name="Xiao L."/>
            <person name="Yang G."/>
            <person name="Zhang L."/>
            <person name="Yang X."/>
            <person name="Zhao S."/>
            <person name="Ji Z."/>
            <person name="Zhou Q."/>
            <person name="Hu M."/>
            <person name="Wang Y."/>
            <person name="Chen M."/>
            <person name="Xu Y."/>
            <person name="Jin H."/>
            <person name="Xiao X."/>
            <person name="Hu G."/>
            <person name="Bao F."/>
            <person name="Hu Y."/>
            <person name="Wan P."/>
            <person name="Li L."/>
            <person name="Deng X."/>
            <person name="Kuang T."/>
            <person name="Xiang C."/>
            <person name="Zhu J.K."/>
            <person name="Oliver M.J."/>
            <person name="He Y."/>
        </authorList>
    </citation>
    <scope>NUCLEOTIDE SEQUENCE [LARGE SCALE GENOMIC DNA]</scope>
    <source>
        <strain evidence="4">cv. XS01</strain>
    </source>
</reference>
<dbReference type="Proteomes" id="UP000250235">
    <property type="component" value="Unassembled WGS sequence"/>
</dbReference>
<proteinExistence type="inferred from homology"/>
<feature type="region of interest" description="Disordered" evidence="2">
    <location>
        <begin position="21"/>
        <end position="78"/>
    </location>
</feature>
<protein>
    <submittedName>
        <fullName evidence="3">Extensin, proline-rich protein</fullName>
    </submittedName>
</protein>
<accession>A0A2Z7BV97</accession>
<comment type="similarity">
    <text evidence="1">Belongs to the GASA family.</text>
</comment>
<evidence type="ECO:0000256" key="1">
    <source>
        <dbReference type="ARBA" id="ARBA00010582"/>
    </source>
</evidence>
<evidence type="ECO:0000313" key="3">
    <source>
        <dbReference type="EMBL" id="KZV36150.1"/>
    </source>
</evidence>
<dbReference type="OrthoDB" id="1850441at2759"/>
<gene>
    <name evidence="3" type="ORF">F511_20282</name>
</gene>